<dbReference type="InterPro" id="IPR051940">
    <property type="entry name" value="Chitin_bind-dev_reg"/>
</dbReference>
<dbReference type="PhylomeDB" id="Q17HR5"/>
<dbReference type="GO" id="GO:0008061">
    <property type="term" value="F:chitin binding"/>
    <property type="evidence" value="ECO:0007669"/>
    <property type="project" value="UniProtKB-KW"/>
</dbReference>
<feature type="domain" description="Chitin-binding type-2" evidence="7">
    <location>
        <begin position="76"/>
        <end position="127"/>
    </location>
</feature>
<dbReference type="SMART" id="SM00494">
    <property type="entry name" value="ChtBD2"/>
    <property type="match status" value="2"/>
</dbReference>
<feature type="domain" description="Chitin-binding type-2" evidence="7">
    <location>
        <begin position="18"/>
        <end position="75"/>
    </location>
</feature>
<keyword evidence="3" id="KW-0677">Repeat</keyword>
<dbReference type="OMA" id="MVYIPHE"/>
<dbReference type="PANTHER" id="PTHR23301:SF106">
    <property type="entry name" value="CHITIN-BINDING TYPE-2 DOMAIN-CONTAINING PROTEIN-RELATED"/>
    <property type="match status" value="1"/>
</dbReference>
<evidence type="ECO:0000256" key="5">
    <source>
        <dbReference type="ARBA" id="ARBA00023180"/>
    </source>
</evidence>
<evidence type="ECO:0000259" key="7">
    <source>
        <dbReference type="PROSITE" id="PS50940"/>
    </source>
</evidence>
<evidence type="ECO:0000256" key="3">
    <source>
        <dbReference type="ARBA" id="ARBA00022737"/>
    </source>
</evidence>
<evidence type="ECO:0000256" key="6">
    <source>
        <dbReference type="SAM" id="SignalP"/>
    </source>
</evidence>
<keyword evidence="1" id="KW-0147">Chitin-binding</keyword>
<feature type="chain" id="PRO_5014308061" evidence="6">
    <location>
        <begin position="19"/>
        <end position="127"/>
    </location>
</feature>
<reference evidence="8" key="3">
    <citation type="submission" date="2012-09" db="EMBL/GenBank/DDBJ databases">
        <authorList>
            <consortium name="VectorBase"/>
        </authorList>
    </citation>
    <scope>NUCLEOTIDE SEQUENCE</scope>
    <source>
        <strain evidence="8">Liverpool</strain>
    </source>
</reference>
<dbReference type="InterPro" id="IPR036508">
    <property type="entry name" value="Chitin-bd_dom_sf"/>
</dbReference>
<accession>Q17HR5</accession>
<dbReference type="EMBL" id="CH477246">
    <property type="protein sequence ID" value="EAT46174.1"/>
    <property type="molecule type" value="Genomic_DNA"/>
</dbReference>
<dbReference type="PaxDb" id="7159-AAEL002589-PA"/>
<keyword evidence="2 6" id="KW-0732">Signal</keyword>
<evidence type="ECO:0000256" key="4">
    <source>
        <dbReference type="ARBA" id="ARBA00023157"/>
    </source>
</evidence>
<evidence type="ECO:0000256" key="2">
    <source>
        <dbReference type="ARBA" id="ARBA00022729"/>
    </source>
</evidence>
<sequence>MKLLFITSCLLFVSHSFAQSCLGQQNGSTQPDPSRCNYYYFCNSGKAISISCPAGLHYNAQEKICDRPSRARCVRCPTIGFRNMPVAGACSKFIQCFQGVATDRECPKGLLFDPHYGQCNLQHHVRC</sequence>
<dbReference type="GO" id="GO:0005576">
    <property type="term" value="C:extracellular region"/>
    <property type="evidence" value="ECO:0007669"/>
    <property type="project" value="InterPro"/>
</dbReference>
<dbReference type="AlphaFoldDB" id="Q17HR5"/>
<dbReference type="Proteomes" id="UP000682892">
    <property type="component" value="Unassembled WGS sequence"/>
</dbReference>
<reference evidence="8" key="1">
    <citation type="submission" date="2005-10" db="EMBL/GenBank/DDBJ databases">
        <authorList>
            <person name="Loftus B.J."/>
            <person name="Nene V.M."/>
            <person name="Hannick L.I."/>
            <person name="Bidwell S."/>
            <person name="Haas B."/>
            <person name="Amedeo P."/>
            <person name="Orvis J."/>
            <person name="Wortman J.R."/>
            <person name="White O.R."/>
            <person name="Salzberg S."/>
            <person name="Shumway M."/>
            <person name="Koo H."/>
            <person name="Zhao Y."/>
            <person name="Holmes M."/>
            <person name="Miller J."/>
            <person name="Schatz M."/>
            <person name="Pop M."/>
            <person name="Pai G."/>
            <person name="Utterback T."/>
            <person name="Rogers Y.-H."/>
            <person name="Kravitz S."/>
            <person name="Fraser C.M."/>
        </authorList>
    </citation>
    <scope>NUCLEOTIDE SEQUENCE</scope>
    <source>
        <strain evidence="8">Liverpool</strain>
    </source>
</reference>
<name>Q17HR5_AEDAE</name>
<gene>
    <name evidence="8" type="ORF">AaeL_AAEL002589</name>
</gene>
<dbReference type="PROSITE" id="PS50940">
    <property type="entry name" value="CHIT_BIND_II"/>
    <property type="match status" value="2"/>
</dbReference>
<dbReference type="eggNOG" id="KOG2806">
    <property type="taxonomic scope" value="Eukaryota"/>
</dbReference>
<evidence type="ECO:0000313" key="8">
    <source>
        <dbReference type="EMBL" id="EAT46174.1"/>
    </source>
</evidence>
<keyword evidence="5" id="KW-0325">Glycoprotein</keyword>
<organism evidence="8 9">
    <name type="scientific">Aedes aegypti</name>
    <name type="common">Yellowfever mosquito</name>
    <name type="synonym">Culex aegypti</name>
    <dbReference type="NCBI Taxonomy" id="7159"/>
    <lineage>
        <taxon>Eukaryota</taxon>
        <taxon>Metazoa</taxon>
        <taxon>Ecdysozoa</taxon>
        <taxon>Arthropoda</taxon>
        <taxon>Hexapoda</taxon>
        <taxon>Insecta</taxon>
        <taxon>Pterygota</taxon>
        <taxon>Neoptera</taxon>
        <taxon>Endopterygota</taxon>
        <taxon>Diptera</taxon>
        <taxon>Nematocera</taxon>
        <taxon>Culicoidea</taxon>
        <taxon>Culicidae</taxon>
        <taxon>Culicinae</taxon>
        <taxon>Aedini</taxon>
        <taxon>Aedes</taxon>
        <taxon>Stegomyia</taxon>
    </lineage>
</organism>
<dbReference type="PANTHER" id="PTHR23301">
    <property type="entry name" value="CHITIN BINDING PERITROPHIN-A"/>
    <property type="match status" value="1"/>
</dbReference>
<dbReference type="SUPFAM" id="SSF57625">
    <property type="entry name" value="Invertebrate chitin-binding proteins"/>
    <property type="match status" value="2"/>
</dbReference>
<proteinExistence type="predicted"/>
<dbReference type="Pfam" id="PF01607">
    <property type="entry name" value="CBM_14"/>
    <property type="match status" value="2"/>
</dbReference>
<evidence type="ECO:0000313" key="9">
    <source>
        <dbReference type="Proteomes" id="UP000682892"/>
    </source>
</evidence>
<dbReference type="HOGENOM" id="CLU_157475_0_0_1"/>
<dbReference type="InterPro" id="IPR002557">
    <property type="entry name" value="Chitin-bd_dom"/>
</dbReference>
<evidence type="ECO:0000256" key="1">
    <source>
        <dbReference type="ARBA" id="ARBA00022669"/>
    </source>
</evidence>
<keyword evidence="4" id="KW-1015">Disulfide bond</keyword>
<reference evidence="8" key="2">
    <citation type="journal article" date="2007" name="Science">
        <title>Genome sequence of Aedes aegypti, a major arbovirus vector.</title>
        <authorList>
            <person name="Nene V."/>
            <person name="Wortman J.R."/>
            <person name="Lawson D."/>
            <person name="Haas B."/>
            <person name="Kodira C."/>
            <person name="Tu Z.J."/>
            <person name="Loftus B."/>
            <person name="Xi Z."/>
            <person name="Megy K."/>
            <person name="Grabherr M."/>
            <person name="Ren Q."/>
            <person name="Zdobnov E.M."/>
            <person name="Lobo N.F."/>
            <person name="Campbell K.S."/>
            <person name="Brown S.E."/>
            <person name="Bonaldo M.F."/>
            <person name="Zhu J."/>
            <person name="Sinkins S.P."/>
            <person name="Hogenkamp D.G."/>
            <person name="Amedeo P."/>
            <person name="Arensburger P."/>
            <person name="Atkinson P.W."/>
            <person name="Bidwell S."/>
            <person name="Biedler J."/>
            <person name="Birney E."/>
            <person name="Bruggner R.V."/>
            <person name="Costas J."/>
            <person name="Coy M.R."/>
            <person name="Crabtree J."/>
            <person name="Crawford M."/>
            <person name="Debruyn B."/>
            <person name="Decaprio D."/>
            <person name="Eiglmeier K."/>
            <person name="Eisenstadt E."/>
            <person name="El-Dorry H."/>
            <person name="Gelbart W.M."/>
            <person name="Gomes S.L."/>
            <person name="Hammond M."/>
            <person name="Hannick L.I."/>
            <person name="Hogan J.R."/>
            <person name="Holmes M.H."/>
            <person name="Jaffe D."/>
            <person name="Johnston J.S."/>
            <person name="Kennedy R.C."/>
            <person name="Koo H."/>
            <person name="Kravitz S."/>
            <person name="Kriventseva E.V."/>
            <person name="Kulp D."/>
            <person name="Labutti K."/>
            <person name="Lee E."/>
            <person name="Li S."/>
            <person name="Lovin D.D."/>
            <person name="Mao C."/>
            <person name="Mauceli E."/>
            <person name="Menck C.F."/>
            <person name="Miller J.R."/>
            <person name="Montgomery P."/>
            <person name="Mori A."/>
            <person name="Nascimento A.L."/>
            <person name="Naveira H.F."/>
            <person name="Nusbaum C."/>
            <person name="O'leary S."/>
            <person name="Orvis J."/>
            <person name="Pertea M."/>
            <person name="Quesneville H."/>
            <person name="Reidenbach K.R."/>
            <person name="Rogers Y.H."/>
            <person name="Roth C.W."/>
            <person name="Schneider J.R."/>
            <person name="Schatz M."/>
            <person name="Shumway M."/>
            <person name="Stanke M."/>
            <person name="Stinson E.O."/>
            <person name="Tubio J.M."/>
            <person name="Vanzee J.P."/>
            <person name="Verjovski-Almeida S."/>
            <person name="Werner D."/>
            <person name="White O."/>
            <person name="Wyder S."/>
            <person name="Zeng Q."/>
            <person name="Zhao Q."/>
            <person name="Zhao Y."/>
            <person name="Hill C.A."/>
            <person name="Raikhel A.S."/>
            <person name="Soares M.B."/>
            <person name="Knudson D.L."/>
            <person name="Lee N.H."/>
            <person name="Galagan J."/>
            <person name="Salzberg S.L."/>
            <person name="Paulsen I.T."/>
            <person name="Dimopoulos G."/>
            <person name="Collins F.H."/>
            <person name="Birren B."/>
            <person name="Fraser-Liggett C.M."/>
            <person name="Severson D.W."/>
        </authorList>
    </citation>
    <scope>NUCLEOTIDE SEQUENCE [LARGE SCALE GENOMIC DNA]</scope>
    <source>
        <strain evidence="8">Liverpool</strain>
    </source>
</reference>
<dbReference type="Gene3D" id="2.170.140.10">
    <property type="entry name" value="Chitin binding domain"/>
    <property type="match status" value="2"/>
</dbReference>
<feature type="signal peptide" evidence="6">
    <location>
        <begin position="1"/>
        <end position="18"/>
    </location>
</feature>
<dbReference type="PROSITE" id="PS51257">
    <property type="entry name" value="PROKAR_LIPOPROTEIN"/>
    <property type="match status" value="1"/>
</dbReference>
<protein>
    <submittedName>
        <fullName evidence="8">AAEL002589-PA</fullName>
    </submittedName>
</protein>